<comment type="caution">
    <text evidence="3">The sequence shown here is derived from an EMBL/GenBank/DDBJ whole genome shotgun (WGS) entry which is preliminary data.</text>
</comment>
<sequence>MNMNATRSIILFSVVIMFAARLSRSFTSHALRTSLLSRGTYAPSPKLYFSSKDDLYQPVFEKGDKVQVEVVSFGKLGASVDVIAHNSHDPKDCVPADEPALGRGLILQSEIAYYRQKRGGVDVVQYETLPAYVEKVREQEFEDGRGVEVRLDISLRPIGGMAKALELGEQIMAMLEKQGGMVNVGDKSSPEEINAYFPGASKKAFKRAVSSLFKQGLVTPEEQSIKLMRK</sequence>
<dbReference type="EMBL" id="JALLPJ020001263">
    <property type="protein sequence ID" value="KAL3772649.1"/>
    <property type="molecule type" value="Genomic_DNA"/>
</dbReference>
<protein>
    <recommendedName>
        <fullName evidence="2">Conserved virulence factor B-like winged helix domain-containing protein</fullName>
    </recommendedName>
</protein>
<dbReference type="PANTHER" id="PTHR37296">
    <property type="entry name" value="CONSERVED VIRULENCE FACTOR B"/>
    <property type="match status" value="1"/>
</dbReference>
<evidence type="ECO:0000256" key="1">
    <source>
        <dbReference type="SAM" id="SignalP"/>
    </source>
</evidence>
<dbReference type="InterPro" id="IPR040764">
    <property type="entry name" value="CvfB_WH"/>
</dbReference>
<evidence type="ECO:0000313" key="3">
    <source>
        <dbReference type="EMBL" id="KAL3772649.1"/>
    </source>
</evidence>
<name>A0ABD3NAH7_9STRA</name>
<evidence type="ECO:0000313" key="4">
    <source>
        <dbReference type="Proteomes" id="UP001530400"/>
    </source>
</evidence>
<dbReference type="InterPro" id="IPR036388">
    <property type="entry name" value="WH-like_DNA-bd_sf"/>
</dbReference>
<reference evidence="3 4" key="1">
    <citation type="submission" date="2024-10" db="EMBL/GenBank/DDBJ databases">
        <title>Updated reference genomes for cyclostephanoid diatoms.</title>
        <authorList>
            <person name="Roberts W.R."/>
            <person name="Alverson A.J."/>
        </authorList>
    </citation>
    <scope>NUCLEOTIDE SEQUENCE [LARGE SCALE GENOMIC DNA]</scope>
    <source>
        <strain evidence="3 4">AJA010-31</strain>
    </source>
</reference>
<organism evidence="3 4">
    <name type="scientific">Cyclotella atomus</name>
    <dbReference type="NCBI Taxonomy" id="382360"/>
    <lineage>
        <taxon>Eukaryota</taxon>
        <taxon>Sar</taxon>
        <taxon>Stramenopiles</taxon>
        <taxon>Ochrophyta</taxon>
        <taxon>Bacillariophyta</taxon>
        <taxon>Coscinodiscophyceae</taxon>
        <taxon>Thalassiosirophycidae</taxon>
        <taxon>Stephanodiscales</taxon>
        <taxon>Stephanodiscaceae</taxon>
        <taxon>Cyclotella</taxon>
    </lineage>
</organism>
<feature type="chain" id="PRO_5044785997" description="Conserved virulence factor B-like winged helix domain-containing protein" evidence="1">
    <location>
        <begin position="26"/>
        <end position="230"/>
    </location>
</feature>
<feature type="domain" description="Conserved virulence factor B-like winged helix" evidence="2">
    <location>
        <begin position="169"/>
        <end position="227"/>
    </location>
</feature>
<accession>A0ABD3NAH7</accession>
<dbReference type="Pfam" id="PF17783">
    <property type="entry name" value="WHD_CvfB"/>
    <property type="match status" value="1"/>
</dbReference>
<dbReference type="Gene3D" id="1.10.10.10">
    <property type="entry name" value="Winged helix-like DNA-binding domain superfamily/Winged helix DNA-binding domain"/>
    <property type="match status" value="1"/>
</dbReference>
<proteinExistence type="predicted"/>
<dbReference type="PANTHER" id="PTHR37296:SF1">
    <property type="entry name" value="CONSERVED VIRULENCE FACTOR B"/>
    <property type="match status" value="1"/>
</dbReference>
<gene>
    <name evidence="3" type="ORF">ACHAWO_013194</name>
</gene>
<evidence type="ECO:0000259" key="2">
    <source>
        <dbReference type="Pfam" id="PF17783"/>
    </source>
</evidence>
<dbReference type="AlphaFoldDB" id="A0ABD3NAH7"/>
<keyword evidence="4" id="KW-1185">Reference proteome</keyword>
<dbReference type="InterPro" id="IPR014464">
    <property type="entry name" value="CvfB_fam"/>
</dbReference>
<feature type="signal peptide" evidence="1">
    <location>
        <begin position="1"/>
        <end position="25"/>
    </location>
</feature>
<keyword evidence="1" id="KW-0732">Signal</keyword>
<dbReference type="Proteomes" id="UP001530400">
    <property type="component" value="Unassembled WGS sequence"/>
</dbReference>